<dbReference type="PANTHER" id="PTHR30273">
    <property type="entry name" value="PERIPLASMIC SIGNAL SENSOR AND SIGMA FACTOR ACTIVATOR FECR-RELATED"/>
    <property type="match status" value="1"/>
</dbReference>
<reference evidence="5 6" key="1">
    <citation type="submission" date="2019-02" db="EMBL/GenBank/DDBJ databases">
        <title>Deep-cultivation of Planctomycetes and their phenomic and genomic characterization uncovers novel biology.</title>
        <authorList>
            <person name="Wiegand S."/>
            <person name="Jogler M."/>
            <person name="Boedeker C."/>
            <person name="Pinto D."/>
            <person name="Vollmers J."/>
            <person name="Rivas-Marin E."/>
            <person name="Kohn T."/>
            <person name="Peeters S.H."/>
            <person name="Heuer A."/>
            <person name="Rast P."/>
            <person name="Oberbeckmann S."/>
            <person name="Bunk B."/>
            <person name="Jeske O."/>
            <person name="Meyerdierks A."/>
            <person name="Storesund J.E."/>
            <person name="Kallscheuer N."/>
            <person name="Luecker S."/>
            <person name="Lage O.M."/>
            <person name="Pohl T."/>
            <person name="Merkel B.J."/>
            <person name="Hornburger P."/>
            <person name="Mueller R.-W."/>
            <person name="Bruemmer F."/>
            <person name="Labrenz M."/>
            <person name="Spormann A.M."/>
            <person name="Op Den Camp H."/>
            <person name="Overmann J."/>
            <person name="Amann R."/>
            <person name="Jetten M.S.M."/>
            <person name="Mascher T."/>
            <person name="Medema M.H."/>
            <person name="Devos D.P."/>
            <person name="Kaster A.-K."/>
            <person name="Ovreas L."/>
            <person name="Rohde M."/>
            <person name="Galperin M.Y."/>
            <person name="Jogler C."/>
        </authorList>
    </citation>
    <scope>NUCLEOTIDE SEQUENCE [LARGE SCALE GENOMIC DNA]</scope>
    <source>
        <strain evidence="5 6">Poly51</strain>
    </source>
</reference>
<keyword evidence="3" id="KW-1133">Transmembrane helix</keyword>
<keyword evidence="1" id="KW-0732">Signal</keyword>
<gene>
    <name evidence="5" type="ORF">Poly51_23560</name>
</gene>
<dbReference type="GO" id="GO:0016989">
    <property type="term" value="F:sigma factor antagonist activity"/>
    <property type="evidence" value="ECO:0007669"/>
    <property type="project" value="TreeGrafter"/>
</dbReference>
<dbReference type="OrthoDB" id="275800at2"/>
<dbReference type="InterPro" id="IPR012373">
    <property type="entry name" value="Ferrdict_sens_TM"/>
</dbReference>
<dbReference type="InterPro" id="IPR013320">
    <property type="entry name" value="ConA-like_dom_sf"/>
</dbReference>
<name>A0A5C6F5D6_9BACT</name>
<dbReference type="Pfam" id="PF13385">
    <property type="entry name" value="Laminin_G_3"/>
    <property type="match status" value="1"/>
</dbReference>
<evidence type="ECO:0000256" key="1">
    <source>
        <dbReference type="ARBA" id="ARBA00022729"/>
    </source>
</evidence>
<dbReference type="EMBL" id="SJPW01000003">
    <property type="protein sequence ID" value="TWU56445.1"/>
    <property type="molecule type" value="Genomic_DNA"/>
</dbReference>
<keyword evidence="3" id="KW-0472">Membrane</keyword>
<evidence type="ECO:0000313" key="6">
    <source>
        <dbReference type="Proteomes" id="UP000318288"/>
    </source>
</evidence>
<dbReference type="PANTHER" id="PTHR30273:SF2">
    <property type="entry name" value="PROTEIN FECR"/>
    <property type="match status" value="1"/>
</dbReference>
<dbReference type="Pfam" id="PF04773">
    <property type="entry name" value="FecR"/>
    <property type="match status" value="1"/>
</dbReference>
<dbReference type="RefSeq" id="WP_146457518.1">
    <property type="nucleotide sequence ID" value="NZ_SJPW01000003.1"/>
</dbReference>
<dbReference type="InterPro" id="IPR006558">
    <property type="entry name" value="LamG-like"/>
</dbReference>
<keyword evidence="3" id="KW-0812">Transmembrane</keyword>
<feature type="transmembrane region" description="Helical" evidence="3">
    <location>
        <begin position="99"/>
        <end position="120"/>
    </location>
</feature>
<keyword evidence="6" id="KW-1185">Reference proteome</keyword>
<evidence type="ECO:0000256" key="3">
    <source>
        <dbReference type="SAM" id="Phobius"/>
    </source>
</evidence>
<dbReference type="SMART" id="SM00560">
    <property type="entry name" value="LamGL"/>
    <property type="match status" value="1"/>
</dbReference>
<dbReference type="Proteomes" id="UP000318288">
    <property type="component" value="Unassembled WGS sequence"/>
</dbReference>
<protein>
    <submittedName>
        <fullName evidence="5">FecR protein</fullName>
    </submittedName>
</protein>
<organism evidence="5 6">
    <name type="scientific">Rubripirellula tenax</name>
    <dbReference type="NCBI Taxonomy" id="2528015"/>
    <lineage>
        <taxon>Bacteria</taxon>
        <taxon>Pseudomonadati</taxon>
        <taxon>Planctomycetota</taxon>
        <taxon>Planctomycetia</taxon>
        <taxon>Pirellulales</taxon>
        <taxon>Pirellulaceae</taxon>
        <taxon>Rubripirellula</taxon>
    </lineage>
</organism>
<evidence type="ECO:0000313" key="5">
    <source>
        <dbReference type="EMBL" id="TWU56445.1"/>
    </source>
</evidence>
<feature type="domain" description="LamG-like jellyroll fold" evidence="4">
    <location>
        <begin position="361"/>
        <end position="513"/>
    </location>
</feature>
<dbReference type="InterPro" id="IPR006860">
    <property type="entry name" value="FecR"/>
</dbReference>
<evidence type="ECO:0000259" key="4">
    <source>
        <dbReference type="SMART" id="SM00560"/>
    </source>
</evidence>
<dbReference type="Gene3D" id="2.60.120.200">
    <property type="match status" value="1"/>
</dbReference>
<accession>A0A5C6F5D6</accession>
<dbReference type="SUPFAM" id="SSF49899">
    <property type="entry name" value="Concanavalin A-like lectins/glucanases"/>
    <property type="match status" value="1"/>
</dbReference>
<proteinExistence type="predicted"/>
<sequence length="524" mass="57480">MDKSRRDQFLADWLEGSFAGDGPSEPELAEFLNELKNDPDFRRAASRGLLVRRFLGQKQIPSGEFTDEVLESLRADSSETLTSAVISNLQVARRKQRRLFWGSVGLATTAMLAFAMLSAFDSSLGNRNIQRPGIRVIAAEGVGTLDTEALQQGKPVQLRRGILELDLDDKARVVIEAPASFTVVSRLHVRLDEGRCFAEMKKGTSGLRIETPSRDVFDLGTKFAVEVSSSKDMEVHVFDGTVEVSDGTDITRLTEGQGLVVGESGALSRLSADSSRFVPRVPRSELNTQPLLHWSFDEGTGDTVNATGRDPNLELATGTLMTTSRDGGGPTWISGVVGQALSFDGESGWVNTRHPGISGDQDRTIACWVKLPDERRSAVSTMIGWGMGKRNRGIEKACFLESAQSRPEHPGHYGRLRLVAGNRTMGTTNLRDGRWHHVAAVAMAGQDGPTILLYVDGQLEHAERDSEPTSLDTTTDHRLSEPIQFGRHLFLDRRLLRGAIDEVYIFGEALSGDEIRQLIQPLAE</sequence>
<keyword evidence="2" id="KW-1015">Disulfide bond</keyword>
<dbReference type="Gene3D" id="2.60.120.1440">
    <property type="match status" value="1"/>
</dbReference>
<dbReference type="AlphaFoldDB" id="A0A5C6F5D6"/>
<evidence type="ECO:0000256" key="2">
    <source>
        <dbReference type="ARBA" id="ARBA00023157"/>
    </source>
</evidence>
<comment type="caution">
    <text evidence="5">The sequence shown here is derived from an EMBL/GenBank/DDBJ whole genome shotgun (WGS) entry which is preliminary data.</text>
</comment>